<organism evidence="1 2">
    <name type="scientific">Phytophthora palmivora</name>
    <dbReference type="NCBI Taxonomy" id="4796"/>
    <lineage>
        <taxon>Eukaryota</taxon>
        <taxon>Sar</taxon>
        <taxon>Stramenopiles</taxon>
        <taxon>Oomycota</taxon>
        <taxon>Peronosporomycetes</taxon>
        <taxon>Peronosporales</taxon>
        <taxon>Peronosporaceae</taxon>
        <taxon>Phytophthora</taxon>
    </lineage>
</organism>
<evidence type="ECO:0000313" key="1">
    <source>
        <dbReference type="EMBL" id="POM66696.1"/>
    </source>
</evidence>
<comment type="caution">
    <text evidence="1">The sequence shown here is derived from an EMBL/GenBank/DDBJ whole genome shotgun (WGS) entry which is preliminary data.</text>
</comment>
<dbReference type="Proteomes" id="UP000237271">
    <property type="component" value="Unassembled WGS sequence"/>
</dbReference>
<name>A0A2P4XMB5_9STRA</name>
<gene>
    <name evidence="1" type="ORF">PHPALM_17401</name>
</gene>
<keyword evidence="2" id="KW-1185">Reference proteome</keyword>
<protein>
    <submittedName>
        <fullName evidence="1">Uncharacterized protein</fullName>
    </submittedName>
</protein>
<reference evidence="1 2" key="1">
    <citation type="journal article" date="2017" name="Genome Biol. Evol.">
        <title>Phytophthora megakarya and P. palmivora, closely related causal agents of cacao black pod rot, underwent increases in genome sizes and gene numbers by different mechanisms.</title>
        <authorList>
            <person name="Ali S.S."/>
            <person name="Shao J."/>
            <person name="Lary D.J."/>
            <person name="Kronmiller B."/>
            <person name="Shen D."/>
            <person name="Strem M.D."/>
            <person name="Amoako-Attah I."/>
            <person name="Akrofi A.Y."/>
            <person name="Begoude B.A."/>
            <person name="Ten Hoopen G.M."/>
            <person name="Coulibaly K."/>
            <person name="Kebe B.I."/>
            <person name="Melnick R.L."/>
            <person name="Guiltinan M.J."/>
            <person name="Tyler B.M."/>
            <person name="Meinhardt L.W."/>
            <person name="Bailey B.A."/>
        </authorList>
    </citation>
    <scope>NUCLEOTIDE SEQUENCE [LARGE SCALE GENOMIC DNA]</scope>
    <source>
        <strain evidence="2">sbr112.9</strain>
    </source>
</reference>
<dbReference type="EMBL" id="NCKW01009550">
    <property type="protein sequence ID" value="POM66696.1"/>
    <property type="molecule type" value="Genomic_DNA"/>
</dbReference>
<dbReference type="OrthoDB" id="109749at2759"/>
<accession>A0A2P4XMB5</accession>
<sequence>MDVALASLDRGVRALFTDHSVIISASSSHPLCECILCEAPPPDWRYLLRFPVLKRHILTEFRSVAIEMAKTPQTPRKRKKRSIAQQSGDVVEYKTLCLASLCQKLAQCELLTVGEAEMMETLVNLESLDVMRRVIGGKLLPLSVRMLLLGFALRVQETKCLETTVQSWIQEVCEKMLEEVLETTATGRCSEPPTKRARTRSGDRKVNGGEEVEKCCGFCRNGASTESLRSKMGGWNFLVKCTQQIAKVMEKAGESYATNLAMVALSAFWESLPVAGLPKVKTGRRRKRTDISVTSEGGVEPSMSGTAFERICQIEVASGDFGDKTKAFQKMWMNIWKREFKNMVRANHITLADAIRYCSKADAFASIVGLPEMKGKATHLPGLRVVVQVIRSLFVDICSVITAFAHAWNTTGVGTIEAFSQAITPISARPSSTKRILQSYLSDLLDSPSFLHEVKPSSMEKTPALNRSSPLEFLYFLYEIFSDPIAGNQLNSKYSTYWDALMVKLSSARPMKESTQEGITWWLFLEKCVVDFDIREKLTMRQRDHFLEAFGHYCCAIAYEVVATGGEIISSGGMIQRRLVKMESDRSAVRQGLSQMMIIFGEYWISKLIAQLLRASTNLRSTSEASQRGVKSLFFPALVGYMKSTSKVNPKKRTSGQEQYTDIVHAVNVMLKESEPTPLYLVSLMRFCEAWDVYQSTHTKEPSARANRWGFRAMVELDMLPGLLDCYERDDVVGQETSESLVFTAEVLQNAPNCPQTLETSLYSVLSAVKAGAEHSKAIASDSLEAIDGQLISHSSNVLQRLLRAVKFADLTQTRQLMGQMKDSVGNLSELMQQLERWFSFVEIHGIAFAGKESRLELSLLCTRLIRWFPDEFDKLRYLLMTPLDSHLVFTLKAFVKEAGRSNNIERQSLVNSTTRSALPLAVRVEMALHLYLSAAVFPDLETLTILLTKAIIKCRSPGAFDHLAKVAQKNGRMLLPEAAVMTLSSPLRGLAFSISTQPDEGDDDEQIKNHARHAKSIIYQRNTLKLLAVSSTVFEGGISWSTLLFDQQSAIVWLPHFFEYILKTEFGEGALRADLMLTNLEELTQEAGGGEKDLREAYWLTALLNTALVACSNRCAGAYADVEEGIKTRVRVITRKLLQLFVSDVWVADLEDTHTMVEPSFQVFVPFSSWLSGALIYSQSFLEEPSPTMRRWERTFTSYVTDVYLHLEFEDVTCNLLKVWLATWVTSNIVRSQEELQLLALLPSQVALFRRLGLTPYRGSSPERTRDSTSIWQLIFVAINLTLDHYIAENTIVIEQATELVVSTLTTLELVELSATSDFVHFSRVHEIDAFFEELDKFLLRPQLRTCSADQVCCLLQYPLELLVCYYACKIPATLKSESQLFLQRVKKVLQGNFSSANIADTSADQQQFAVDSTEMDAFFQYWADEMLLKYDCVERHRCVSILEIIQTSLRGGVEL</sequence>
<evidence type="ECO:0000313" key="2">
    <source>
        <dbReference type="Proteomes" id="UP000237271"/>
    </source>
</evidence>
<proteinExistence type="predicted"/>